<feature type="domain" description="PLD phosphodiesterase" evidence="14">
    <location>
        <begin position="429"/>
        <end position="456"/>
    </location>
</feature>
<dbReference type="AlphaFoldDB" id="A0A7X2NM84"/>
<dbReference type="RefSeq" id="WP_154472918.1">
    <property type="nucleotide sequence ID" value="NZ_VUMD01000011.1"/>
</dbReference>
<proteinExistence type="predicted"/>
<dbReference type="InterPro" id="IPR027379">
    <property type="entry name" value="CLS_N"/>
</dbReference>
<keyword evidence="3" id="KW-0444">Lipid biosynthesis</keyword>
<dbReference type="NCBIfam" id="TIGR04265">
    <property type="entry name" value="bac_cardiolipin"/>
    <property type="match status" value="1"/>
</dbReference>
<feature type="transmembrane region" description="Helical" evidence="13">
    <location>
        <begin position="12"/>
        <end position="33"/>
    </location>
</feature>
<keyword evidence="7 13" id="KW-1133">Transmembrane helix</keyword>
<accession>A0A7X2NM84</accession>
<dbReference type="PANTHER" id="PTHR21248:SF22">
    <property type="entry name" value="PHOSPHOLIPASE D"/>
    <property type="match status" value="1"/>
</dbReference>
<gene>
    <name evidence="15" type="primary">cls</name>
    <name evidence="15" type="ORF">FYJ39_13030</name>
</gene>
<dbReference type="Pfam" id="PF13396">
    <property type="entry name" value="PLDc_N"/>
    <property type="match status" value="1"/>
</dbReference>
<dbReference type="CDD" id="cd09154">
    <property type="entry name" value="PLDc_SMU_988_like_1"/>
    <property type="match status" value="1"/>
</dbReference>
<dbReference type="CDD" id="cd09160">
    <property type="entry name" value="PLDc_SMU_988_like_2"/>
    <property type="match status" value="1"/>
</dbReference>
<evidence type="ECO:0000313" key="15">
    <source>
        <dbReference type="EMBL" id="MSS37474.1"/>
    </source>
</evidence>
<protein>
    <recommendedName>
        <fullName evidence="12">Cardiolipin synthase</fullName>
        <ecNumber evidence="12">2.7.8.-</ecNumber>
    </recommendedName>
</protein>
<keyword evidence="16" id="KW-1185">Reference proteome</keyword>
<evidence type="ECO:0000256" key="5">
    <source>
        <dbReference type="ARBA" id="ARBA00022692"/>
    </source>
</evidence>
<dbReference type="PANTHER" id="PTHR21248">
    <property type="entry name" value="CARDIOLIPIN SYNTHASE"/>
    <property type="match status" value="1"/>
</dbReference>
<evidence type="ECO:0000256" key="6">
    <source>
        <dbReference type="ARBA" id="ARBA00022737"/>
    </source>
</evidence>
<keyword evidence="10" id="KW-0594">Phospholipid biosynthesis</keyword>
<feature type="transmembrane region" description="Helical" evidence="13">
    <location>
        <begin position="39"/>
        <end position="59"/>
    </location>
</feature>
<evidence type="ECO:0000256" key="12">
    <source>
        <dbReference type="NCBIfam" id="TIGR04265"/>
    </source>
</evidence>
<evidence type="ECO:0000256" key="2">
    <source>
        <dbReference type="ARBA" id="ARBA00022475"/>
    </source>
</evidence>
<dbReference type="Proteomes" id="UP000429958">
    <property type="component" value="Unassembled WGS sequence"/>
</dbReference>
<keyword evidence="5 13" id="KW-0812">Transmembrane</keyword>
<dbReference type="Pfam" id="PF13091">
    <property type="entry name" value="PLDc_2"/>
    <property type="match status" value="2"/>
</dbReference>
<evidence type="ECO:0000256" key="13">
    <source>
        <dbReference type="SAM" id="Phobius"/>
    </source>
</evidence>
<keyword evidence="8" id="KW-0443">Lipid metabolism</keyword>
<dbReference type="GO" id="GO:0005886">
    <property type="term" value="C:plasma membrane"/>
    <property type="evidence" value="ECO:0007669"/>
    <property type="project" value="UniProtKB-SubCell"/>
</dbReference>
<keyword evidence="9 13" id="KW-0472">Membrane</keyword>
<dbReference type="Gene3D" id="3.30.870.10">
    <property type="entry name" value="Endonuclease Chain A"/>
    <property type="match status" value="2"/>
</dbReference>
<evidence type="ECO:0000256" key="3">
    <source>
        <dbReference type="ARBA" id="ARBA00022516"/>
    </source>
</evidence>
<keyword evidence="2" id="KW-1003">Cell membrane</keyword>
<keyword evidence="11" id="KW-1208">Phospholipid metabolism</keyword>
<comment type="subcellular location">
    <subcellularLocation>
        <location evidence="1">Cell membrane</location>
        <topology evidence="1">Multi-pass membrane protein</topology>
    </subcellularLocation>
</comment>
<evidence type="ECO:0000259" key="14">
    <source>
        <dbReference type="PROSITE" id="PS50035"/>
    </source>
</evidence>
<feature type="domain" description="PLD phosphodiesterase" evidence="14">
    <location>
        <begin position="247"/>
        <end position="274"/>
    </location>
</feature>
<evidence type="ECO:0000256" key="10">
    <source>
        <dbReference type="ARBA" id="ARBA00023209"/>
    </source>
</evidence>
<feature type="transmembrane region" description="Helical" evidence="13">
    <location>
        <begin position="71"/>
        <end position="89"/>
    </location>
</feature>
<dbReference type="InterPro" id="IPR025202">
    <property type="entry name" value="PLD-like_dom"/>
</dbReference>
<dbReference type="InterPro" id="IPR022924">
    <property type="entry name" value="Cardiolipin_synthase"/>
</dbReference>
<organism evidence="15 16">
    <name type="scientific">Clostridium porci</name>
    <dbReference type="NCBI Taxonomy" id="2605778"/>
    <lineage>
        <taxon>Bacteria</taxon>
        <taxon>Bacillati</taxon>
        <taxon>Bacillota</taxon>
        <taxon>Clostridia</taxon>
        <taxon>Eubacteriales</taxon>
        <taxon>Clostridiaceae</taxon>
        <taxon>Clostridium</taxon>
    </lineage>
</organism>
<dbReference type="GO" id="GO:0032049">
    <property type="term" value="P:cardiolipin biosynthetic process"/>
    <property type="evidence" value="ECO:0007669"/>
    <property type="project" value="UniProtKB-UniRule"/>
</dbReference>
<dbReference type="SUPFAM" id="SSF56024">
    <property type="entry name" value="Phospholipase D/nuclease"/>
    <property type="match status" value="2"/>
</dbReference>
<dbReference type="EMBL" id="VUMD01000011">
    <property type="protein sequence ID" value="MSS37474.1"/>
    <property type="molecule type" value="Genomic_DNA"/>
</dbReference>
<dbReference type="SMART" id="SM00155">
    <property type="entry name" value="PLDc"/>
    <property type="match status" value="2"/>
</dbReference>
<evidence type="ECO:0000256" key="7">
    <source>
        <dbReference type="ARBA" id="ARBA00022989"/>
    </source>
</evidence>
<reference evidence="15 16" key="1">
    <citation type="submission" date="2019-08" db="EMBL/GenBank/DDBJ databases">
        <title>In-depth cultivation of the pig gut microbiome towards novel bacterial diversity and tailored functional studies.</title>
        <authorList>
            <person name="Wylensek D."/>
            <person name="Hitch T.C.A."/>
            <person name="Clavel T."/>
        </authorList>
    </citation>
    <scope>NUCLEOTIDE SEQUENCE [LARGE SCALE GENOMIC DNA]</scope>
    <source>
        <strain evidence="15 16">WCA-389-WT-23D1</strain>
    </source>
</reference>
<evidence type="ECO:0000256" key="8">
    <source>
        <dbReference type="ARBA" id="ARBA00023098"/>
    </source>
</evidence>
<evidence type="ECO:0000256" key="11">
    <source>
        <dbReference type="ARBA" id="ARBA00023264"/>
    </source>
</evidence>
<comment type="caution">
    <text evidence="15">The sequence shown here is derived from an EMBL/GenBank/DDBJ whole genome shotgun (WGS) entry which is preliminary data.</text>
</comment>
<evidence type="ECO:0000313" key="16">
    <source>
        <dbReference type="Proteomes" id="UP000429958"/>
    </source>
</evidence>
<evidence type="ECO:0000256" key="4">
    <source>
        <dbReference type="ARBA" id="ARBA00022679"/>
    </source>
</evidence>
<keyword evidence="4" id="KW-0808">Transferase</keyword>
<name>A0A7X2NM84_9CLOT</name>
<evidence type="ECO:0000256" key="1">
    <source>
        <dbReference type="ARBA" id="ARBA00004651"/>
    </source>
</evidence>
<sequence>MKKLRVLFRIIFGRTAFVILFMMVQIGILVGSFRLLEDYVPLIYGVSLLLSAAVIIYIFNEPINSSFKLAWIVPVLVIPVFGVLFYILVQTQLQTKLLAKRIKMNIKATQPFLNQDQRVQDRLRQRSLQGSHLADYMNNMAGYPIYENTYVEYFPLGEDKFEALKRELRSARKFIFMEYFIVDRGFMWDSILEILEEKAREGVEVRFLYDGMCCLMLLPYHYPQELERKGIRCKMFSPIRPTLSTYQNNRDHRKIAVIDGHTAFTGGVNLADEYINQKTRFGHWKDTAIMLKGDAVLSFTMMFLQMWNITERTPEAYSRYLTPADYQLSEGLDSNGFVLPYGDSPMDREQVGEQVYMDILNQAKSYVHIMTPYLILDDEMKNALCYAAKRGIDVKIIMPHIPDKKYAYMLARTYYPELIQAGVKIYEYTPGFVHAKVFVSDNEKAVVGTINLDFRSLYLHFECAAYIYDHPVVLDVEKDYQETLENCMLITMENCKNYSWSGKKLGRLMRLVAPLM</sequence>
<dbReference type="GO" id="GO:0008808">
    <property type="term" value="F:cardiolipin synthase activity"/>
    <property type="evidence" value="ECO:0007669"/>
    <property type="project" value="UniProtKB-UniRule"/>
</dbReference>
<dbReference type="InterPro" id="IPR001736">
    <property type="entry name" value="PLipase_D/transphosphatidylase"/>
</dbReference>
<dbReference type="PROSITE" id="PS50035">
    <property type="entry name" value="PLD"/>
    <property type="match status" value="2"/>
</dbReference>
<dbReference type="EC" id="2.7.8.-" evidence="12"/>
<evidence type="ECO:0000256" key="9">
    <source>
        <dbReference type="ARBA" id="ARBA00023136"/>
    </source>
</evidence>
<keyword evidence="6" id="KW-0677">Repeat</keyword>